<organism evidence="3 4">
    <name type="scientific">Pseudonocardia autotrophica</name>
    <name type="common">Amycolata autotrophica</name>
    <name type="synonym">Nocardia autotrophica</name>
    <dbReference type="NCBI Taxonomy" id="2074"/>
    <lineage>
        <taxon>Bacteria</taxon>
        <taxon>Bacillati</taxon>
        <taxon>Actinomycetota</taxon>
        <taxon>Actinomycetes</taxon>
        <taxon>Pseudonocardiales</taxon>
        <taxon>Pseudonocardiaceae</taxon>
        <taxon>Pseudonocardia</taxon>
    </lineage>
</organism>
<keyword evidence="4" id="KW-1185">Reference proteome</keyword>
<name>A0A1Y2MS43_PSEAH</name>
<feature type="region of interest" description="Disordered" evidence="1">
    <location>
        <begin position="56"/>
        <end position="119"/>
    </location>
</feature>
<evidence type="ECO:0000313" key="3">
    <source>
        <dbReference type="EMBL" id="OSY37338.1"/>
    </source>
</evidence>
<evidence type="ECO:0000256" key="1">
    <source>
        <dbReference type="SAM" id="MobiDB-lite"/>
    </source>
</evidence>
<feature type="transmembrane region" description="Helical" evidence="2">
    <location>
        <begin position="24"/>
        <end position="44"/>
    </location>
</feature>
<feature type="compositionally biased region" description="Low complexity" evidence="1">
    <location>
        <begin position="143"/>
        <end position="154"/>
    </location>
</feature>
<feature type="compositionally biased region" description="Low complexity" evidence="1">
    <location>
        <begin position="172"/>
        <end position="184"/>
    </location>
</feature>
<feature type="compositionally biased region" description="Low complexity" evidence="1">
    <location>
        <begin position="366"/>
        <end position="395"/>
    </location>
</feature>
<protein>
    <submittedName>
        <fullName evidence="3">Uncharacterized protein</fullName>
    </submittedName>
</protein>
<keyword evidence="2" id="KW-0812">Transmembrane</keyword>
<reference evidence="3 4" key="1">
    <citation type="submission" date="2016-09" db="EMBL/GenBank/DDBJ databases">
        <title>Pseudonocardia autotrophica DSM535, a candidate organism with high potential of specific P450 cytochromes.</title>
        <authorList>
            <person name="Grumaz C."/>
            <person name="Vainshtein Y."/>
            <person name="Kirstahler P."/>
            <person name="Sohn K."/>
        </authorList>
    </citation>
    <scope>NUCLEOTIDE SEQUENCE [LARGE SCALE GENOMIC DNA]</scope>
    <source>
        <strain evidence="3 4">DSM 535</strain>
    </source>
</reference>
<dbReference type="STRING" id="2074.BG845_04849"/>
<gene>
    <name evidence="3" type="ORF">BG845_04849</name>
</gene>
<accession>A0A1Y2MS43</accession>
<dbReference type="OrthoDB" id="3638805at2"/>
<comment type="caution">
    <text evidence="3">The sequence shown here is derived from an EMBL/GenBank/DDBJ whole genome shotgun (WGS) entry which is preliminary data.</text>
</comment>
<dbReference type="RefSeq" id="WP_085914997.1">
    <property type="nucleotide sequence ID" value="NZ_AP018920.1"/>
</dbReference>
<evidence type="ECO:0000256" key="2">
    <source>
        <dbReference type="SAM" id="Phobius"/>
    </source>
</evidence>
<dbReference type="AlphaFoldDB" id="A0A1Y2MS43"/>
<feature type="region of interest" description="Disordered" evidence="1">
    <location>
        <begin position="131"/>
        <end position="414"/>
    </location>
</feature>
<dbReference type="Proteomes" id="UP000194360">
    <property type="component" value="Unassembled WGS sequence"/>
</dbReference>
<proteinExistence type="predicted"/>
<dbReference type="EMBL" id="MIGB01000031">
    <property type="protein sequence ID" value="OSY37338.1"/>
    <property type="molecule type" value="Genomic_DNA"/>
</dbReference>
<sequence length="480" mass="46478">MLMLVLVLVAIALALWLAGWFLQVVALFWTSVGVCLIAGLVLFYDWWQTRSAVRAGDRSESTGAGPAPEHSGPARSQGPDIEPATQILPVVRPETGGAGRPGGPAAAGPGGTGGAPEAFDASDATIQIPVIRPSGSEDGPPAVSRSGGSLSRSVTESEAPAAEVLSDGRPSETGGETVAVGAAASPDAPDGSGPAAGNDAGRGGDPGRSGEPPSGDGRPAGVTGAGQSAPEGATGVPLQGSDRPPAGSAGVSRRDENTTATDAGSRAGAGEPGFGSGSPPAGTPGSGDTGRPGTAAPGAEADGAVPAPPSDRPGMPGEPVHGEAGRTTRAGATEFSAAAVPPGGSPPPGADDRSGASAAGNGGAAGAAQVAGAAAAGADAGRAPSDGGPAGAAGSEQQPVADDAPEEPRDPTLAGLVARLPDEVLVIDEHPRYHVQTCRALPGRAVIPLPVSEAVELGFTPCGWCSPNRSLGERHPAQVR</sequence>
<evidence type="ECO:0000313" key="4">
    <source>
        <dbReference type="Proteomes" id="UP000194360"/>
    </source>
</evidence>
<keyword evidence="2" id="KW-0472">Membrane</keyword>
<keyword evidence="2" id="KW-1133">Transmembrane helix</keyword>